<dbReference type="EMBL" id="GBXM01083970">
    <property type="protein sequence ID" value="JAH24607.1"/>
    <property type="molecule type" value="Transcribed_RNA"/>
</dbReference>
<organism evidence="1">
    <name type="scientific">Anguilla anguilla</name>
    <name type="common">European freshwater eel</name>
    <name type="synonym">Muraena anguilla</name>
    <dbReference type="NCBI Taxonomy" id="7936"/>
    <lineage>
        <taxon>Eukaryota</taxon>
        <taxon>Metazoa</taxon>
        <taxon>Chordata</taxon>
        <taxon>Craniata</taxon>
        <taxon>Vertebrata</taxon>
        <taxon>Euteleostomi</taxon>
        <taxon>Actinopterygii</taxon>
        <taxon>Neopterygii</taxon>
        <taxon>Teleostei</taxon>
        <taxon>Anguilliformes</taxon>
        <taxon>Anguillidae</taxon>
        <taxon>Anguilla</taxon>
    </lineage>
</organism>
<reference evidence="1" key="1">
    <citation type="submission" date="2014-11" db="EMBL/GenBank/DDBJ databases">
        <authorList>
            <person name="Amaro Gonzalez C."/>
        </authorList>
    </citation>
    <scope>NUCLEOTIDE SEQUENCE</scope>
</reference>
<protein>
    <submittedName>
        <fullName evidence="1">Uncharacterized protein</fullName>
    </submittedName>
</protein>
<accession>A0A0E9R748</accession>
<name>A0A0E9R748_ANGAN</name>
<evidence type="ECO:0000313" key="1">
    <source>
        <dbReference type="EMBL" id="JAH24607.1"/>
    </source>
</evidence>
<proteinExistence type="predicted"/>
<sequence length="45" mass="5051">MVPTTEISHGIWMQMPQICCCLSNVSVLPNAQILKSFLFIQHCST</sequence>
<reference evidence="1" key="2">
    <citation type="journal article" date="2015" name="Fish Shellfish Immunol.">
        <title>Early steps in the European eel (Anguilla anguilla)-Vibrio vulnificus interaction in the gills: Role of the RtxA13 toxin.</title>
        <authorList>
            <person name="Callol A."/>
            <person name="Pajuelo D."/>
            <person name="Ebbesson L."/>
            <person name="Teles M."/>
            <person name="MacKenzie S."/>
            <person name="Amaro C."/>
        </authorList>
    </citation>
    <scope>NUCLEOTIDE SEQUENCE</scope>
</reference>
<dbReference type="AlphaFoldDB" id="A0A0E9R748"/>